<evidence type="ECO:0000256" key="3">
    <source>
        <dbReference type="ARBA" id="ARBA00022840"/>
    </source>
</evidence>
<dbReference type="GO" id="GO:0016887">
    <property type="term" value="F:ATP hydrolysis activity"/>
    <property type="evidence" value="ECO:0007669"/>
    <property type="project" value="InterPro"/>
</dbReference>
<dbReference type="InterPro" id="IPR003593">
    <property type="entry name" value="AAA+_ATPase"/>
</dbReference>
<gene>
    <name evidence="5" type="ORF">NtB2_00225</name>
</gene>
<organism evidence="5 6">
    <name type="scientific">Lactococcus termiticola</name>
    <dbReference type="NCBI Taxonomy" id="2169526"/>
    <lineage>
        <taxon>Bacteria</taxon>
        <taxon>Bacillati</taxon>
        <taxon>Bacillota</taxon>
        <taxon>Bacilli</taxon>
        <taxon>Lactobacillales</taxon>
        <taxon>Streptococcaceae</taxon>
        <taxon>Lactococcus</taxon>
    </lineage>
</organism>
<dbReference type="InterPro" id="IPR003439">
    <property type="entry name" value="ABC_transporter-like_ATP-bd"/>
</dbReference>
<dbReference type="InterPro" id="IPR027417">
    <property type="entry name" value="P-loop_NTPase"/>
</dbReference>
<name>A0A2R5HJ12_9LACT</name>
<evidence type="ECO:0000313" key="5">
    <source>
        <dbReference type="EMBL" id="GBG96121.1"/>
    </source>
</evidence>
<feature type="domain" description="ABC transporter" evidence="4">
    <location>
        <begin position="2"/>
        <end position="211"/>
    </location>
</feature>
<dbReference type="SUPFAM" id="SSF52540">
    <property type="entry name" value="P-loop containing nucleoside triphosphate hydrolases"/>
    <property type="match status" value="1"/>
</dbReference>
<dbReference type="Gene3D" id="3.40.50.300">
    <property type="entry name" value="P-loop containing nucleotide triphosphate hydrolases"/>
    <property type="match status" value="1"/>
</dbReference>
<accession>A0A2R5HJ12</accession>
<protein>
    <submittedName>
        <fullName evidence="5">Amino acid ABC transporter ATP-binding protein</fullName>
    </submittedName>
</protein>
<dbReference type="RefSeq" id="WP_109245098.1">
    <property type="nucleotide sequence ID" value="NZ_BFFO01000001.1"/>
</dbReference>
<dbReference type="PROSITE" id="PS00211">
    <property type="entry name" value="ABC_TRANSPORTER_1"/>
    <property type="match status" value="1"/>
</dbReference>
<dbReference type="InterPro" id="IPR017871">
    <property type="entry name" value="ABC_transporter-like_CS"/>
</dbReference>
<comment type="caution">
    <text evidence="5">The sequence shown here is derived from an EMBL/GenBank/DDBJ whole genome shotgun (WGS) entry which is preliminary data.</text>
</comment>
<dbReference type="Pfam" id="PF00005">
    <property type="entry name" value="ABC_tran"/>
    <property type="match status" value="1"/>
</dbReference>
<dbReference type="PANTHER" id="PTHR42781">
    <property type="entry name" value="SPERMIDINE/PUTRESCINE IMPORT ATP-BINDING PROTEIN POTA"/>
    <property type="match status" value="1"/>
</dbReference>
<keyword evidence="1" id="KW-0813">Transport</keyword>
<evidence type="ECO:0000259" key="4">
    <source>
        <dbReference type="PROSITE" id="PS50893"/>
    </source>
</evidence>
<dbReference type="PROSITE" id="PS50893">
    <property type="entry name" value="ABC_TRANSPORTER_2"/>
    <property type="match status" value="1"/>
</dbReference>
<dbReference type="GO" id="GO:0005524">
    <property type="term" value="F:ATP binding"/>
    <property type="evidence" value="ECO:0007669"/>
    <property type="project" value="UniProtKB-KW"/>
</dbReference>
<sequence length="211" mass="23323">MLKIEKLNKKFQEKVLFEDFSLELKEQEILAIVGPSGGGKTTLLRMLAGLESIDWAEISLKGEVYKIKNQSFSQASLGFVFQDFQLFPHLTVMENLILSPVKTQKLPRKEAVAKAGATLASLELSGLAELYPYALSGGQKQRVALARAMMIDPEIICYDEPTSALDPELRDQVAEMILANKAGGATQIVVSHDMDFAEKVADRILQVNPRN</sequence>
<dbReference type="OrthoDB" id="9804199at2"/>
<dbReference type="Proteomes" id="UP000245021">
    <property type="component" value="Unassembled WGS sequence"/>
</dbReference>
<keyword evidence="6" id="KW-1185">Reference proteome</keyword>
<dbReference type="AlphaFoldDB" id="A0A2R5HJ12"/>
<evidence type="ECO:0000313" key="6">
    <source>
        <dbReference type="Proteomes" id="UP000245021"/>
    </source>
</evidence>
<evidence type="ECO:0000256" key="2">
    <source>
        <dbReference type="ARBA" id="ARBA00022741"/>
    </source>
</evidence>
<evidence type="ECO:0000256" key="1">
    <source>
        <dbReference type="ARBA" id="ARBA00022448"/>
    </source>
</evidence>
<keyword evidence="2" id="KW-0547">Nucleotide-binding</keyword>
<dbReference type="PANTHER" id="PTHR42781:SF9">
    <property type="entry name" value="AMINO ACID ABC TRANSPORTER, ATP-BINDING PROTEIN-RELATED"/>
    <property type="match status" value="1"/>
</dbReference>
<reference evidence="5 6" key="1">
    <citation type="journal article" date="2018" name="Genome Announc.">
        <title>Draft Genome Sequence of Lactococcus sp. Strain NtB2 (JCM 32569), Isolated from the Gut of the Higher Termite Nasutitermes takasagoensis.</title>
        <authorList>
            <person name="Noda S."/>
            <person name="Aihara C."/>
            <person name="Yuki M."/>
            <person name="Ohkuma M."/>
        </authorList>
    </citation>
    <scope>NUCLEOTIDE SEQUENCE [LARGE SCALE GENOMIC DNA]</scope>
    <source>
        <strain evidence="5 6">NtB2</strain>
    </source>
</reference>
<keyword evidence="3 5" id="KW-0067">ATP-binding</keyword>
<dbReference type="SMART" id="SM00382">
    <property type="entry name" value="AAA"/>
    <property type="match status" value="1"/>
</dbReference>
<dbReference type="EMBL" id="BFFO01000001">
    <property type="protein sequence ID" value="GBG96121.1"/>
    <property type="molecule type" value="Genomic_DNA"/>
</dbReference>
<dbReference type="InterPro" id="IPR050093">
    <property type="entry name" value="ABC_SmlMolc_Importer"/>
</dbReference>
<proteinExistence type="predicted"/>